<organism evidence="2 3">
    <name type="scientific">Microbispora corallina</name>
    <dbReference type="NCBI Taxonomy" id="83302"/>
    <lineage>
        <taxon>Bacteria</taxon>
        <taxon>Bacillati</taxon>
        <taxon>Actinomycetota</taxon>
        <taxon>Actinomycetes</taxon>
        <taxon>Streptosporangiales</taxon>
        <taxon>Streptosporangiaceae</taxon>
        <taxon>Microbispora</taxon>
    </lineage>
</organism>
<sequence length="128" mass="13813">MTTRTDAGVDELLRQVYAAWTDNDADAFAALYLPDATVVMPGVLHRGREAVRAYMAAAFAGPLKGSRGIDEPEDVRVIGDTAVVVSRAGILMAGETALPADRERLATWVLVRRDGEWRIAAYANAPAR</sequence>
<dbReference type="NCBIfam" id="TIGR02246">
    <property type="entry name" value="SgcJ/EcaC family oxidoreductase"/>
    <property type="match status" value="1"/>
</dbReference>
<dbReference type="Proteomes" id="UP000603904">
    <property type="component" value="Unassembled WGS sequence"/>
</dbReference>
<dbReference type="CDD" id="cd00531">
    <property type="entry name" value="NTF2_like"/>
    <property type="match status" value="1"/>
</dbReference>
<reference evidence="2 3" key="1">
    <citation type="submission" date="2021-01" db="EMBL/GenBank/DDBJ databases">
        <title>Whole genome shotgun sequence of Microbispora corallina NBRC 16416.</title>
        <authorList>
            <person name="Komaki H."/>
            <person name="Tamura T."/>
        </authorList>
    </citation>
    <scope>NUCLEOTIDE SEQUENCE [LARGE SCALE GENOMIC DNA]</scope>
    <source>
        <strain evidence="2 3">NBRC 16416</strain>
    </source>
</reference>
<accession>A0ABQ4G1B6</accession>
<dbReference type="InterPro" id="IPR011944">
    <property type="entry name" value="Steroid_delta5-4_isomerase"/>
</dbReference>
<keyword evidence="3" id="KW-1185">Reference proteome</keyword>
<protein>
    <recommendedName>
        <fullName evidence="1">SnoaL-like domain-containing protein</fullName>
    </recommendedName>
</protein>
<name>A0ABQ4G1B6_9ACTN</name>
<feature type="domain" description="SnoaL-like" evidence="1">
    <location>
        <begin position="9"/>
        <end position="122"/>
    </location>
</feature>
<proteinExistence type="predicted"/>
<dbReference type="RefSeq" id="WP_204058238.1">
    <property type="nucleotide sequence ID" value="NZ_BAAAGP010000014.1"/>
</dbReference>
<dbReference type="Pfam" id="PF13474">
    <property type="entry name" value="SnoaL_3"/>
    <property type="match status" value="1"/>
</dbReference>
<dbReference type="InterPro" id="IPR032710">
    <property type="entry name" value="NTF2-like_dom_sf"/>
</dbReference>
<evidence type="ECO:0000259" key="1">
    <source>
        <dbReference type="Pfam" id="PF13474"/>
    </source>
</evidence>
<dbReference type="EMBL" id="BOOC01000017">
    <property type="protein sequence ID" value="GIH40847.1"/>
    <property type="molecule type" value="Genomic_DNA"/>
</dbReference>
<comment type="caution">
    <text evidence="2">The sequence shown here is derived from an EMBL/GenBank/DDBJ whole genome shotgun (WGS) entry which is preliminary data.</text>
</comment>
<evidence type="ECO:0000313" key="3">
    <source>
        <dbReference type="Proteomes" id="UP000603904"/>
    </source>
</evidence>
<dbReference type="SUPFAM" id="SSF54427">
    <property type="entry name" value="NTF2-like"/>
    <property type="match status" value="1"/>
</dbReference>
<dbReference type="Gene3D" id="3.10.450.50">
    <property type="match status" value="1"/>
</dbReference>
<evidence type="ECO:0000313" key="2">
    <source>
        <dbReference type="EMBL" id="GIH40847.1"/>
    </source>
</evidence>
<gene>
    <name evidence="2" type="ORF">Mco01_38470</name>
</gene>
<dbReference type="InterPro" id="IPR037401">
    <property type="entry name" value="SnoaL-like"/>
</dbReference>